<keyword evidence="4 9" id="KW-0863">Zinc-finger</keyword>
<keyword evidence="8" id="KW-0539">Nucleus</keyword>
<dbReference type="EMBL" id="CAJHNH020001454">
    <property type="protein sequence ID" value="CAG5123158.1"/>
    <property type="molecule type" value="Genomic_DNA"/>
</dbReference>
<reference evidence="12" key="1">
    <citation type="submission" date="2021-04" db="EMBL/GenBank/DDBJ databases">
        <authorList>
            <consortium name="Molecular Ecology Group"/>
        </authorList>
    </citation>
    <scope>NUCLEOTIDE SEQUENCE</scope>
</reference>
<evidence type="ECO:0000256" key="6">
    <source>
        <dbReference type="ARBA" id="ARBA00023015"/>
    </source>
</evidence>
<feature type="region of interest" description="Disordered" evidence="10">
    <location>
        <begin position="757"/>
        <end position="776"/>
    </location>
</feature>
<keyword evidence="5" id="KW-0862">Zinc</keyword>
<dbReference type="OrthoDB" id="1405595at2759"/>
<keyword evidence="13" id="KW-1185">Reference proteome</keyword>
<dbReference type="PANTHER" id="PTHR24399">
    <property type="entry name" value="ZINC FINGER AND BTB DOMAIN-CONTAINING"/>
    <property type="match status" value="1"/>
</dbReference>
<evidence type="ECO:0000256" key="7">
    <source>
        <dbReference type="ARBA" id="ARBA00023163"/>
    </source>
</evidence>
<feature type="domain" description="C2H2-type" evidence="11">
    <location>
        <begin position="208"/>
        <end position="235"/>
    </location>
</feature>
<feature type="domain" description="C2H2-type" evidence="11">
    <location>
        <begin position="262"/>
        <end position="289"/>
    </location>
</feature>
<proteinExistence type="predicted"/>
<feature type="region of interest" description="Disordered" evidence="10">
    <location>
        <begin position="1061"/>
        <end position="1111"/>
    </location>
</feature>
<evidence type="ECO:0000256" key="4">
    <source>
        <dbReference type="ARBA" id="ARBA00022771"/>
    </source>
</evidence>
<dbReference type="GO" id="GO:0000978">
    <property type="term" value="F:RNA polymerase II cis-regulatory region sequence-specific DNA binding"/>
    <property type="evidence" value="ECO:0007669"/>
    <property type="project" value="TreeGrafter"/>
</dbReference>
<feature type="domain" description="C2H2-type" evidence="11">
    <location>
        <begin position="1137"/>
        <end position="1164"/>
    </location>
</feature>
<feature type="domain" description="C2H2-type" evidence="11">
    <location>
        <begin position="444"/>
        <end position="471"/>
    </location>
</feature>
<dbReference type="Pfam" id="PF00096">
    <property type="entry name" value="zf-C2H2"/>
    <property type="match status" value="4"/>
</dbReference>
<feature type="domain" description="C2H2-type" evidence="11">
    <location>
        <begin position="416"/>
        <end position="443"/>
    </location>
</feature>
<dbReference type="PROSITE" id="PS50157">
    <property type="entry name" value="ZINC_FINGER_C2H2_2"/>
    <property type="match status" value="16"/>
</dbReference>
<dbReference type="PROSITE" id="PS00028">
    <property type="entry name" value="ZINC_FINGER_C2H2_1"/>
    <property type="match status" value="14"/>
</dbReference>
<evidence type="ECO:0000313" key="12">
    <source>
        <dbReference type="EMBL" id="CAG5123158.1"/>
    </source>
</evidence>
<dbReference type="Gene3D" id="3.30.160.60">
    <property type="entry name" value="Classic Zinc Finger"/>
    <property type="match status" value="11"/>
</dbReference>
<evidence type="ECO:0000256" key="2">
    <source>
        <dbReference type="ARBA" id="ARBA00022723"/>
    </source>
</evidence>
<gene>
    <name evidence="12" type="ORF">CUNI_LOCUS8716</name>
</gene>
<feature type="domain" description="C2H2-type" evidence="11">
    <location>
        <begin position="634"/>
        <end position="662"/>
    </location>
</feature>
<dbReference type="InterPro" id="IPR013087">
    <property type="entry name" value="Znf_C2H2_type"/>
</dbReference>
<comment type="caution">
    <text evidence="12">The sequence shown here is derived from an EMBL/GenBank/DDBJ whole genome shotgun (WGS) entry which is preliminary data.</text>
</comment>
<dbReference type="SMART" id="SM00355">
    <property type="entry name" value="ZnF_C2H2"/>
    <property type="match status" value="18"/>
</dbReference>
<protein>
    <recommendedName>
        <fullName evidence="11">C2H2-type domain-containing protein</fullName>
    </recommendedName>
</protein>
<feature type="domain" description="C2H2-type" evidence="11">
    <location>
        <begin position="731"/>
        <end position="758"/>
    </location>
</feature>
<keyword evidence="7" id="KW-0804">Transcription</keyword>
<dbReference type="FunFam" id="3.30.160.60:FF:000446">
    <property type="entry name" value="Zinc finger protein"/>
    <property type="match status" value="2"/>
</dbReference>
<comment type="subcellular location">
    <subcellularLocation>
        <location evidence="1">Nucleus</location>
    </subcellularLocation>
</comment>
<evidence type="ECO:0000256" key="3">
    <source>
        <dbReference type="ARBA" id="ARBA00022737"/>
    </source>
</evidence>
<organism evidence="12 13">
    <name type="scientific">Candidula unifasciata</name>
    <dbReference type="NCBI Taxonomy" id="100452"/>
    <lineage>
        <taxon>Eukaryota</taxon>
        <taxon>Metazoa</taxon>
        <taxon>Spiralia</taxon>
        <taxon>Lophotrochozoa</taxon>
        <taxon>Mollusca</taxon>
        <taxon>Gastropoda</taxon>
        <taxon>Heterobranchia</taxon>
        <taxon>Euthyneura</taxon>
        <taxon>Panpulmonata</taxon>
        <taxon>Eupulmonata</taxon>
        <taxon>Stylommatophora</taxon>
        <taxon>Helicina</taxon>
        <taxon>Helicoidea</taxon>
        <taxon>Geomitridae</taxon>
        <taxon>Candidula</taxon>
    </lineage>
</organism>
<feature type="compositionally biased region" description="Basic and acidic residues" evidence="10">
    <location>
        <begin position="758"/>
        <end position="768"/>
    </location>
</feature>
<dbReference type="AlphaFoldDB" id="A0A8S3Z4E9"/>
<dbReference type="Proteomes" id="UP000678393">
    <property type="component" value="Unassembled WGS sequence"/>
</dbReference>
<keyword evidence="2" id="KW-0479">Metal-binding</keyword>
<feature type="domain" description="C2H2-type" evidence="11">
    <location>
        <begin position="818"/>
        <end position="845"/>
    </location>
</feature>
<feature type="domain" description="C2H2-type" evidence="11">
    <location>
        <begin position="510"/>
        <end position="537"/>
    </location>
</feature>
<feature type="domain" description="C2H2-type" evidence="11">
    <location>
        <begin position="995"/>
        <end position="1017"/>
    </location>
</feature>
<feature type="domain" description="C2H2-type" evidence="11">
    <location>
        <begin position="580"/>
        <end position="607"/>
    </location>
</feature>
<evidence type="ECO:0000256" key="9">
    <source>
        <dbReference type="PROSITE-ProRule" id="PRU00042"/>
    </source>
</evidence>
<dbReference type="InterPro" id="IPR036236">
    <property type="entry name" value="Znf_C2H2_sf"/>
</dbReference>
<feature type="domain" description="C2H2-type" evidence="11">
    <location>
        <begin position="236"/>
        <end position="263"/>
    </location>
</feature>
<accession>A0A8S3Z4E9</accession>
<feature type="domain" description="C2H2-type" evidence="11">
    <location>
        <begin position="608"/>
        <end position="635"/>
    </location>
</feature>
<keyword evidence="6" id="KW-0805">Transcription regulation</keyword>
<evidence type="ECO:0000256" key="5">
    <source>
        <dbReference type="ARBA" id="ARBA00022833"/>
    </source>
</evidence>
<feature type="domain" description="C2H2-type" evidence="11">
    <location>
        <begin position="705"/>
        <end position="732"/>
    </location>
</feature>
<dbReference type="GO" id="GO:0008270">
    <property type="term" value="F:zinc ion binding"/>
    <property type="evidence" value="ECO:0007669"/>
    <property type="project" value="UniProtKB-KW"/>
</dbReference>
<dbReference type="SUPFAM" id="SSF57667">
    <property type="entry name" value="beta-beta-alpha zinc fingers"/>
    <property type="match status" value="8"/>
</dbReference>
<evidence type="ECO:0000259" key="11">
    <source>
        <dbReference type="PROSITE" id="PS50157"/>
    </source>
</evidence>
<dbReference type="GO" id="GO:0001227">
    <property type="term" value="F:DNA-binding transcription repressor activity, RNA polymerase II-specific"/>
    <property type="evidence" value="ECO:0007669"/>
    <property type="project" value="TreeGrafter"/>
</dbReference>
<evidence type="ECO:0000313" key="13">
    <source>
        <dbReference type="Proteomes" id="UP000678393"/>
    </source>
</evidence>
<feature type="compositionally biased region" description="Basic and acidic residues" evidence="10">
    <location>
        <begin position="1066"/>
        <end position="1083"/>
    </location>
</feature>
<keyword evidence="3" id="KW-0677">Repeat</keyword>
<feature type="domain" description="C2H2-type" evidence="11">
    <location>
        <begin position="1021"/>
        <end position="1043"/>
    </location>
</feature>
<evidence type="ECO:0000256" key="1">
    <source>
        <dbReference type="ARBA" id="ARBA00004123"/>
    </source>
</evidence>
<evidence type="ECO:0000256" key="10">
    <source>
        <dbReference type="SAM" id="MobiDB-lite"/>
    </source>
</evidence>
<sequence length="1164" mass="133243">MAQTEAGLNEIIIHLVNPYRCGDCGEEFCLRSLYLDHLAEHIAVLKATAPCHQIVCATSLVEHQPNSTTITMDILKINDQQKFELQDMSLDYTELTPLKVLEQAGFLNLPRPLQIKPPATIWLLRQAGLFKERIPNLSELDSIVQQALFKREHSVTVAAADLCDAAQSLSEVLAPDNESAEFDSVDTRSVLSRRILPSVMGKENRKGVVCSICSHVFANARVLERHKIVHTGVRPYNCNVCFKEFNDVSSHRKHLLLHKRQHRCPVCHRIYLRRTQLLLHMKQHRKKRFIQFGNGFFEVQVNVTRSTEGQLVQEYTLPILQAPERTEKSDDSSMAEGLLDAKEEPDEVSARLHLNLTENQQEIDLKSNLNLTKSELEINAKSGLSLTESDHPGQILSDASTLEGQFETEQKKKTLYRCGHCKTVIFTRPTLFRHLIKHTNTRPFQCEQCLKSFYDKADLLHHHKTHTKPVQCRTCKSSFSKYLYLQNHLLKGCPFTANDSRFTVLPDLRCQCNICQKILRSKANILRHLRVHAFQERRKSSVENFNETSMTVENLNSSELENLSQNVEDHFQCLLNSVGYQCLICGQEFRFKSFIITHVRMHLNQRPYKCQECPKSFYARHLLKKHQQNHTKPYKCPACNKSFIRRYIMKNHFKKRHEQEDPLKDVTELVAEKLIQCDICGKTMKSYQKSVMLCHIRLHKDVRPFKCRVCDKSFISDNAVRKHSLNHTKPYKCHICSKGFSRRYLLTDHFRKKCSRKKGTDSKQRDDLVSGNTDQHGQLDQAIDDLPVAVLAISGEETRPYEAKIIKEQDIGTGTVTYTCEPCDKRFTVYEALMRHINTFSKATPCKYCRQVFGDKHVTMLHQRSCLGLAVSQSQKCSKKSNTVGKQQEKVQKIMKDISMKIENLTSKTSSNIFDEDVVEESVDSTAGKNDSDLMLLKKISGDTQEQSVPVMDMLGDTQVLAGSLKDLSSNKWVTPTVNTVTNILHSSEERKSQFSCPECDRSFATTRGLKIHASSHVRLFKCETCDKDFTQISDLRAHANSHITGAEAGEELKGKLPAQSLNKHQQNEEKKQEATAYNKKEQTSSAKSVVSEKRSRKTSISKKGDDDPNLEKIVKHQDFKDISRRLMQSGTRGRPYSCKMCRRRFTEQSGLDVHLLQNHGVRP</sequence>
<name>A0A8S3Z4E9_9EUPU</name>
<dbReference type="PANTHER" id="PTHR24399:SF70">
    <property type="entry name" value="C2H2-TYPE DOMAIN-CONTAINING PROTEIN"/>
    <property type="match status" value="1"/>
</dbReference>
<evidence type="ECO:0000256" key="8">
    <source>
        <dbReference type="ARBA" id="ARBA00023242"/>
    </source>
</evidence>
<feature type="domain" description="C2H2-type" evidence="11">
    <location>
        <begin position="19"/>
        <end position="41"/>
    </location>
</feature>
<dbReference type="GO" id="GO:0005654">
    <property type="term" value="C:nucleoplasm"/>
    <property type="evidence" value="ECO:0007669"/>
    <property type="project" value="TreeGrafter"/>
</dbReference>